<keyword evidence="1" id="KW-0472">Membrane</keyword>
<sequence length="198" mass="21802">MSTRSMSGWRVTLNYEMEAHGLELSDPIKLWQELNRADKLPSCPSIKLDRILEVTRCRSLPLACHLAKIKAAADNPVENTSFSKCNNSLNNSAMANRPIVSLVLPLLLASFALIALSADAAASDGLAGEAQRRAGYESFRLKRGYHFFRLRKAAGEICGGLNEVDVAVLSRLAKMAHSGHLNGQDRELLREFVQVLKL</sequence>
<proteinExistence type="predicted"/>
<keyword evidence="1" id="KW-0812">Transmembrane</keyword>
<accession>A0A1I8G4P6</accession>
<organism evidence="2 3">
    <name type="scientific">Macrostomum lignano</name>
    <dbReference type="NCBI Taxonomy" id="282301"/>
    <lineage>
        <taxon>Eukaryota</taxon>
        <taxon>Metazoa</taxon>
        <taxon>Spiralia</taxon>
        <taxon>Lophotrochozoa</taxon>
        <taxon>Platyhelminthes</taxon>
        <taxon>Rhabditophora</taxon>
        <taxon>Macrostomorpha</taxon>
        <taxon>Macrostomida</taxon>
        <taxon>Macrostomidae</taxon>
        <taxon>Macrostomum</taxon>
    </lineage>
</organism>
<dbReference type="WBParaSite" id="maker-uti_cns_0000895-snap-gene-1.21-mRNA-1">
    <property type="protein sequence ID" value="maker-uti_cns_0000895-snap-gene-1.21-mRNA-1"/>
    <property type="gene ID" value="maker-uti_cns_0000895-snap-gene-1.21"/>
</dbReference>
<protein>
    <submittedName>
        <fullName evidence="3">ERp29 domain-containing protein</fullName>
    </submittedName>
</protein>
<reference evidence="3" key="1">
    <citation type="submission" date="2016-11" db="UniProtKB">
        <authorList>
            <consortium name="WormBaseParasite"/>
        </authorList>
    </citation>
    <scope>IDENTIFICATION</scope>
</reference>
<feature type="transmembrane region" description="Helical" evidence="1">
    <location>
        <begin position="99"/>
        <end position="118"/>
    </location>
</feature>
<evidence type="ECO:0000256" key="1">
    <source>
        <dbReference type="SAM" id="Phobius"/>
    </source>
</evidence>
<evidence type="ECO:0000313" key="3">
    <source>
        <dbReference type="WBParaSite" id="maker-uti_cns_0000895-snap-gene-1.21-mRNA-1"/>
    </source>
</evidence>
<keyword evidence="2" id="KW-1185">Reference proteome</keyword>
<dbReference type="Proteomes" id="UP000095280">
    <property type="component" value="Unplaced"/>
</dbReference>
<evidence type="ECO:0000313" key="2">
    <source>
        <dbReference type="Proteomes" id="UP000095280"/>
    </source>
</evidence>
<keyword evidence="1" id="KW-1133">Transmembrane helix</keyword>
<dbReference type="AlphaFoldDB" id="A0A1I8G4P6"/>
<name>A0A1I8G4P6_9PLAT</name>